<organism evidence="6 7">
    <name type="scientific">Clostridium oryzae</name>
    <dbReference type="NCBI Taxonomy" id="1450648"/>
    <lineage>
        <taxon>Bacteria</taxon>
        <taxon>Bacillati</taxon>
        <taxon>Bacillota</taxon>
        <taxon>Clostridia</taxon>
        <taxon>Eubacteriales</taxon>
        <taxon>Clostridiaceae</taxon>
        <taxon>Clostridium</taxon>
    </lineage>
</organism>
<reference evidence="6 7" key="1">
    <citation type="submission" date="2017-03" db="EMBL/GenBank/DDBJ databases">
        <title>Genome sequence of Clostridium oryzae DSM 28571.</title>
        <authorList>
            <person name="Poehlein A."/>
            <person name="Daniel R."/>
        </authorList>
    </citation>
    <scope>NUCLEOTIDE SEQUENCE [LARGE SCALE GENOMIC DNA]</scope>
    <source>
        <strain evidence="6 7">DSM 28571</strain>
    </source>
</reference>
<dbReference type="PANTHER" id="PTHR43335">
    <property type="entry name" value="ABC TRANSPORTER, ATP-BINDING PROTEIN"/>
    <property type="match status" value="1"/>
</dbReference>
<keyword evidence="7" id="KW-1185">Reference proteome</keyword>
<feature type="domain" description="ABC transporter" evidence="5">
    <location>
        <begin position="5"/>
        <end position="233"/>
    </location>
</feature>
<dbReference type="GO" id="GO:0016887">
    <property type="term" value="F:ATP hydrolysis activity"/>
    <property type="evidence" value="ECO:0007669"/>
    <property type="project" value="InterPro"/>
</dbReference>
<evidence type="ECO:0000256" key="2">
    <source>
        <dbReference type="ARBA" id="ARBA00022448"/>
    </source>
</evidence>
<dbReference type="InterPro" id="IPR003593">
    <property type="entry name" value="AAA+_ATPase"/>
</dbReference>
<protein>
    <submittedName>
        <fullName evidence="6">ABC-type transporter ATP-binding protein EcsA</fullName>
    </submittedName>
</protein>
<dbReference type="InterPro" id="IPR017871">
    <property type="entry name" value="ABC_transporter-like_CS"/>
</dbReference>
<evidence type="ECO:0000256" key="3">
    <source>
        <dbReference type="ARBA" id="ARBA00022741"/>
    </source>
</evidence>
<keyword evidence="3" id="KW-0547">Nucleotide-binding</keyword>
<dbReference type="EMBL" id="MZGV01000078">
    <property type="protein sequence ID" value="OPJ57602.1"/>
    <property type="molecule type" value="Genomic_DNA"/>
</dbReference>
<evidence type="ECO:0000259" key="5">
    <source>
        <dbReference type="PROSITE" id="PS50893"/>
    </source>
</evidence>
<dbReference type="PROSITE" id="PS50893">
    <property type="entry name" value="ABC_TRANSPORTER_2"/>
    <property type="match status" value="1"/>
</dbReference>
<gene>
    <name evidence="6" type="primary">ecsA_2</name>
    <name evidence="6" type="ORF">CLORY_40200</name>
</gene>
<dbReference type="AlphaFoldDB" id="A0A1V4IC69"/>
<dbReference type="OrthoDB" id="9802264at2"/>
<evidence type="ECO:0000313" key="7">
    <source>
        <dbReference type="Proteomes" id="UP000190080"/>
    </source>
</evidence>
<dbReference type="Proteomes" id="UP000190080">
    <property type="component" value="Unassembled WGS sequence"/>
</dbReference>
<dbReference type="SMART" id="SM00382">
    <property type="entry name" value="AAA"/>
    <property type="match status" value="1"/>
</dbReference>
<dbReference type="GO" id="GO:0005524">
    <property type="term" value="F:ATP binding"/>
    <property type="evidence" value="ECO:0007669"/>
    <property type="project" value="UniProtKB-KW"/>
</dbReference>
<dbReference type="STRING" id="1450648.CLORY_40200"/>
<accession>A0A1V4IC69</accession>
<dbReference type="Gene3D" id="3.40.50.300">
    <property type="entry name" value="P-loop containing nucleotide triphosphate hydrolases"/>
    <property type="match status" value="1"/>
</dbReference>
<name>A0A1V4IC69_9CLOT</name>
<sequence length="235" mass="26609">MDTILTVKQLKKSYGKISVLQDVSFELKRGRILGLLGRNGAGKTTLLKSILGLNCNYDGNIIFEGKLLTPEDEIMKSKIGSLVEVNFFEDLTAYDNLKLSMMITRGFNMNEAKSTIEKLLEFVDLKNVKKKKVKTFSFGMKQRLALAQAFIIEPDLLILDEPFVGLDPIGIEDTKEILKRLCKENNTSIIFSSHQMEEVKDLAQDIIVLSEGRIKYSDSYENIKKCSISLLDLMR</sequence>
<dbReference type="InterPro" id="IPR027417">
    <property type="entry name" value="P-loop_NTPase"/>
</dbReference>
<keyword evidence="4 6" id="KW-0067">ATP-binding</keyword>
<evidence type="ECO:0000313" key="6">
    <source>
        <dbReference type="EMBL" id="OPJ57602.1"/>
    </source>
</evidence>
<comment type="caution">
    <text evidence="6">The sequence shown here is derived from an EMBL/GenBank/DDBJ whole genome shotgun (WGS) entry which is preliminary data.</text>
</comment>
<evidence type="ECO:0000256" key="1">
    <source>
        <dbReference type="ARBA" id="ARBA00005417"/>
    </source>
</evidence>
<dbReference type="SUPFAM" id="SSF52540">
    <property type="entry name" value="P-loop containing nucleoside triphosphate hydrolases"/>
    <property type="match status" value="1"/>
</dbReference>
<dbReference type="RefSeq" id="WP_079427865.1">
    <property type="nucleotide sequence ID" value="NZ_MZGV01000078.1"/>
</dbReference>
<proteinExistence type="inferred from homology"/>
<evidence type="ECO:0000256" key="4">
    <source>
        <dbReference type="ARBA" id="ARBA00022840"/>
    </source>
</evidence>
<keyword evidence="2" id="KW-0813">Transport</keyword>
<dbReference type="CDD" id="cd03230">
    <property type="entry name" value="ABC_DR_subfamily_A"/>
    <property type="match status" value="1"/>
</dbReference>
<dbReference type="Pfam" id="PF00005">
    <property type="entry name" value="ABC_tran"/>
    <property type="match status" value="1"/>
</dbReference>
<dbReference type="InterPro" id="IPR003439">
    <property type="entry name" value="ABC_transporter-like_ATP-bd"/>
</dbReference>
<comment type="similarity">
    <text evidence="1">Belongs to the ABC transporter superfamily.</text>
</comment>
<dbReference type="PROSITE" id="PS00211">
    <property type="entry name" value="ABC_TRANSPORTER_1"/>
    <property type="match status" value="1"/>
</dbReference>